<dbReference type="EMBL" id="BAABGP010000008">
    <property type="protein sequence ID" value="GAA4482598.1"/>
    <property type="molecule type" value="Genomic_DNA"/>
</dbReference>
<name>A0ABP8P9E6_9MICO</name>
<accession>A0ABP8P9E6</accession>
<reference evidence="2" key="1">
    <citation type="journal article" date="2019" name="Int. J. Syst. Evol. Microbiol.">
        <title>The Global Catalogue of Microorganisms (GCM) 10K type strain sequencing project: providing services to taxonomists for standard genome sequencing and annotation.</title>
        <authorList>
            <consortium name="The Broad Institute Genomics Platform"/>
            <consortium name="The Broad Institute Genome Sequencing Center for Infectious Disease"/>
            <person name="Wu L."/>
            <person name="Ma J."/>
        </authorList>
    </citation>
    <scope>NUCLEOTIDE SEQUENCE [LARGE SCALE GENOMIC DNA]</scope>
    <source>
        <strain evidence="2">JCM 17839</strain>
    </source>
</reference>
<gene>
    <name evidence="1" type="ORF">GCM10023171_12830</name>
</gene>
<comment type="caution">
    <text evidence="1">The sequence shown here is derived from an EMBL/GenBank/DDBJ whole genome shotgun (WGS) entry which is preliminary data.</text>
</comment>
<dbReference type="Proteomes" id="UP001500731">
    <property type="component" value="Unassembled WGS sequence"/>
</dbReference>
<sequence>MSTATKTPSLDQQIREAAQLAADLEQRKRDRVVERRHAEDAAALQALEDQRPERVKLAERIVAADRALQAVASADVLDLQAVFVAWLAMAEAYQAANAFDREIFARSDRYVPLELAVPGRGSVGGKVERGGVMYEPRYRQVPSPLEPFAWSKYLDQLATDRQLAAGAASASAVGDAITSAISAARDSFTDLH</sequence>
<dbReference type="RefSeq" id="WP_345185422.1">
    <property type="nucleotide sequence ID" value="NZ_BAABGP010000008.1"/>
</dbReference>
<evidence type="ECO:0000313" key="1">
    <source>
        <dbReference type="EMBL" id="GAA4482598.1"/>
    </source>
</evidence>
<organism evidence="1 2">
    <name type="scientific">Microbacterium panaciterrae</name>
    <dbReference type="NCBI Taxonomy" id="985759"/>
    <lineage>
        <taxon>Bacteria</taxon>
        <taxon>Bacillati</taxon>
        <taxon>Actinomycetota</taxon>
        <taxon>Actinomycetes</taxon>
        <taxon>Micrococcales</taxon>
        <taxon>Microbacteriaceae</taxon>
        <taxon>Microbacterium</taxon>
    </lineage>
</organism>
<evidence type="ECO:0000313" key="2">
    <source>
        <dbReference type="Proteomes" id="UP001500731"/>
    </source>
</evidence>
<protein>
    <submittedName>
        <fullName evidence="1">Uncharacterized protein</fullName>
    </submittedName>
</protein>
<proteinExistence type="predicted"/>
<keyword evidence="2" id="KW-1185">Reference proteome</keyword>